<dbReference type="Gene3D" id="3.90.1200.10">
    <property type="match status" value="1"/>
</dbReference>
<comment type="caution">
    <text evidence="2">The sequence shown here is derived from an EMBL/GenBank/DDBJ whole genome shotgun (WGS) entry which is preliminary data.</text>
</comment>
<keyword evidence="2" id="KW-0808">Transferase</keyword>
<dbReference type="Proteomes" id="UP000573729">
    <property type="component" value="Unassembled WGS sequence"/>
</dbReference>
<dbReference type="InterPro" id="IPR011009">
    <property type="entry name" value="Kinase-like_dom_sf"/>
</dbReference>
<accession>A0A7W7FHR1</accession>
<keyword evidence="3" id="KW-1185">Reference proteome</keyword>
<dbReference type="RefSeq" id="WP_184216384.1">
    <property type="nucleotide sequence ID" value="NZ_JACHMD010000001.1"/>
</dbReference>
<dbReference type="Pfam" id="PF01636">
    <property type="entry name" value="APH"/>
    <property type="match status" value="1"/>
</dbReference>
<evidence type="ECO:0000313" key="2">
    <source>
        <dbReference type="EMBL" id="MBB4666651.1"/>
    </source>
</evidence>
<dbReference type="GO" id="GO:0016301">
    <property type="term" value="F:kinase activity"/>
    <property type="evidence" value="ECO:0007669"/>
    <property type="project" value="UniProtKB-KW"/>
</dbReference>
<sequence length="278" mass="30473">MIATLGGLVAHGRSADVFELKGGRVAKKYHDDWPDAAIGREIGDSQTAYDLALTPIRCHGRIDIDGGRAVAFDRVDGRALTTVAEKNILRMGRVARALANEHVRIHRARTDVFPDVREIAADLVDTAPLSALTVDEKALLRDHLASLPRGDRPLHLDFHPLNVFEHAGGYATIDWQSTATGDPAADVAMTRLLFTEAELFPGASAAQKLVYGAARATMGRMYLKEYKAVSGMRDGDIDRWATAARVLRLGILDIESERDALLTGIRAGIRRFREETPR</sequence>
<dbReference type="SUPFAM" id="SSF56112">
    <property type="entry name" value="Protein kinase-like (PK-like)"/>
    <property type="match status" value="1"/>
</dbReference>
<dbReference type="InterPro" id="IPR002575">
    <property type="entry name" value="Aminoglycoside_PTrfase"/>
</dbReference>
<feature type="domain" description="Aminoglycoside phosphotransferase" evidence="1">
    <location>
        <begin position="9"/>
        <end position="197"/>
    </location>
</feature>
<reference evidence="2 3" key="1">
    <citation type="submission" date="2020-08" db="EMBL/GenBank/DDBJ databases">
        <title>Sequencing the genomes of 1000 actinobacteria strains.</title>
        <authorList>
            <person name="Klenk H.-P."/>
        </authorList>
    </citation>
    <scope>NUCLEOTIDE SEQUENCE [LARGE SCALE GENOMIC DNA]</scope>
    <source>
        <strain evidence="2 3">DSM 24947</strain>
    </source>
</reference>
<organism evidence="2 3">
    <name type="scientific">Microbacterium marinum</name>
    <dbReference type="NCBI Taxonomy" id="421115"/>
    <lineage>
        <taxon>Bacteria</taxon>
        <taxon>Bacillati</taxon>
        <taxon>Actinomycetota</taxon>
        <taxon>Actinomycetes</taxon>
        <taxon>Micrococcales</taxon>
        <taxon>Microbacteriaceae</taxon>
        <taxon>Microbacterium</taxon>
    </lineage>
</organism>
<gene>
    <name evidence="2" type="ORF">BKA24_001360</name>
</gene>
<evidence type="ECO:0000313" key="3">
    <source>
        <dbReference type="Proteomes" id="UP000573729"/>
    </source>
</evidence>
<dbReference type="AlphaFoldDB" id="A0A7W7FHR1"/>
<evidence type="ECO:0000259" key="1">
    <source>
        <dbReference type="Pfam" id="PF01636"/>
    </source>
</evidence>
<name>A0A7W7FHR1_9MICO</name>
<protein>
    <submittedName>
        <fullName evidence="2">Aminoglycoside phosphotransferase (APT) family kinase protein</fullName>
    </submittedName>
</protein>
<keyword evidence="2" id="KW-0418">Kinase</keyword>
<proteinExistence type="predicted"/>
<dbReference type="EMBL" id="JACHMD010000001">
    <property type="protein sequence ID" value="MBB4666651.1"/>
    <property type="molecule type" value="Genomic_DNA"/>
</dbReference>